<protein>
    <recommendedName>
        <fullName evidence="1">Peptidase S74 domain-containing protein</fullName>
    </recommendedName>
</protein>
<dbReference type="PROSITE" id="PS51688">
    <property type="entry name" value="ICA"/>
    <property type="match status" value="1"/>
</dbReference>
<comment type="caution">
    <text evidence="2">The sequence shown here is derived from an EMBL/GenBank/DDBJ whole genome shotgun (WGS) entry which is preliminary data.</text>
</comment>
<dbReference type="InterPro" id="IPR030392">
    <property type="entry name" value="S74_ICA"/>
</dbReference>
<organism evidence="2 3">
    <name type="scientific">Stenotrophomonas maltophilia</name>
    <name type="common">Pseudomonas maltophilia</name>
    <name type="synonym">Xanthomonas maltophilia</name>
    <dbReference type="NCBI Taxonomy" id="40324"/>
    <lineage>
        <taxon>Bacteria</taxon>
        <taxon>Pseudomonadati</taxon>
        <taxon>Pseudomonadota</taxon>
        <taxon>Gammaproteobacteria</taxon>
        <taxon>Lysobacterales</taxon>
        <taxon>Lysobacteraceae</taxon>
        <taxon>Stenotrophomonas</taxon>
        <taxon>Stenotrophomonas maltophilia group</taxon>
    </lineage>
</organism>
<evidence type="ECO:0000259" key="1">
    <source>
        <dbReference type="PROSITE" id="PS51688"/>
    </source>
</evidence>
<reference evidence="2 3" key="1">
    <citation type="submission" date="2017-06" db="EMBL/GenBank/DDBJ databases">
        <authorList>
            <person name="Kim H.J."/>
            <person name="Triplett B.A."/>
        </authorList>
    </citation>
    <scope>NUCLEOTIDE SEQUENCE [LARGE SCALE GENOMIC DNA]</scope>
    <source>
        <strain evidence="2 3">594</strain>
    </source>
</reference>
<sequence>MPLNPVDTTTDHGTYKGDPAKTAFGKVNSNDQYLEQLALGADTKATAAKSTADAALPKSGGTVTGPINRTGVANQDMFRVQNTGTQNGIGGDFASWAGSRTPGLQVDAQLNTSAYMAVRVSHWGVKHLFGLDVYEGGSGSGAQTTVEYHFAAGASRHRFIDNGSMIIAGTLTQNSDYRIKDEIEAIDPQAAASSLRATRPVEYTDISDVARPRRSGYVADEHQAHFRLLVDGEKDAMREEMVMVGDTTPYAPGEEPPDYVPPRQELRQVAALQSVNYIGMVPYIHAGWIQHDRRIDALEAERDELKLALSGLAERLAALESGA</sequence>
<accession>A0A246I5E8</accession>
<dbReference type="Proteomes" id="UP000197090">
    <property type="component" value="Unassembled WGS sequence"/>
</dbReference>
<proteinExistence type="predicted"/>
<feature type="domain" description="Peptidase S74" evidence="1">
    <location>
        <begin position="175"/>
        <end position="302"/>
    </location>
</feature>
<dbReference type="RefSeq" id="WP_088497093.1">
    <property type="nucleotide sequence ID" value="NZ_NIVX01000076.1"/>
</dbReference>
<dbReference type="EMBL" id="NIVX01000076">
    <property type="protein sequence ID" value="OWQ73772.1"/>
    <property type="molecule type" value="Genomic_DNA"/>
</dbReference>
<evidence type="ECO:0000313" key="2">
    <source>
        <dbReference type="EMBL" id="OWQ73772.1"/>
    </source>
</evidence>
<gene>
    <name evidence="2" type="ORF">CEE63_11495</name>
</gene>
<dbReference type="AlphaFoldDB" id="A0A246I5E8"/>
<evidence type="ECO:0000313" key="3">
    <source>
        <dbReference type="Proteomes" id="UP000197090"/>
    </source>
</evidence>
<name>A0A246I5E8_STEMA</name>